<dbReference type="PROSITE" id="PS50104">
    <property type="entry name" value="TIR"/>
    <property type="match status" value="1"/>
</dbReference>
<evidence type="ECO:0000313" key="2">
    <source>
        <dbReference type="EMBL" id="MBK1715896.1"/>
    </source>
</evidence>
<dbReference type="RefSeq" id="WP_200380335.1">
    <property type="nucleotide sequence ID" value="NZ_NRRU01000174.1"/>
</dbReference>
<feature type="domain" description="TIR" evidence="1">
    <location>
        <begin position="162"/>
        <end position="296"/>
    </location>
</feature>
<organism evidence="2 3">
    <name type="scientific">Rubrivivax gelatinosus</name>
    <name type="common">Rhodocyclus gelatinosus</name>
    <name type="synonym">Rhodopseudomonas gelatinosa</name>
    <dbReference type="NCBI Taxonomy" id="28068"/>
    <lineage>
        <taxon>Bacteria</taxon>
        <taxon>Pseudomonadati</taxon>
        <taxon>Pseudomonadota</taxon>
        <taxon>Betaproteobacteria</taxon>
        <taxon>Burkholderiales</taxon>
        <taxon>Sphaerotilaceae</taxon>
        <taxon>Rubrivivax</taxon>
    </lineage>
</organism>
<accession>A0ABS1E0J1</accession>
<reference evidence="2" key="2">
    <citation type="journal article" date="2020" name="Microorganisms">
        <title>Osmotic Adaptation and Compatible Solute Biosynthesis of Phototrophic Bacteria as Revealed from Genome Analyses.</title>
        <authorList>
            <person name="Imhoff J.F."/>
            <person name="Rahn T."/>
            <person name="Kunzel S."/>
            <person name="Keller A."/>
            <person name="Neulinger S.C."/>
        </authorList>
    </citation>
    <scope>NUCLEOTIDE SEQUENCE</scope>
    <source>
        <strain evidence="2">IM 151</strain>
    </source>
</reference>
<evidence type="ECO:0000313" key="3">
    <source>
        <dbReference type="Proteomes" id="UP001041814"/>
    </source>
</evidence>
<reference evidence="2" key="1">
    <citation type="submission" date="2017-08" db="EMBL/GenBank/DDBJ databases">
        <authorList>
            <person name="Imhoff J.F."/>
            <person name="Rahn T."/>
            <person name="Kuenzel S."/>
            <person name="Neulinger S.C."/>
        </authorList>
    </citation>
    <scope>NUCLEOTIDE SEQUENCE</scope>
    <source>
        <strain evidence="2">IM 151</strain>
    </source>
</reference>
<dbReference type="InterPro" id="IPR035897">
    <property type="entry name" value="Toll_tir_struct_dom_sf"/>
</dbReference>
<dbReference type="EMBL" id="NRRU01000174">
    <property type="protein sequence ID" value="MBK1715896.1"/>
    <property type="molecule type" value="Genomic_DNA"/>
</dbReference>
<comment type="caution">
    <text evidence="2">The sequence shown here is derived from an EMBL/GenBank/DDBJ whole genome shotgun (WGS) entry which is preliminary data.</text>
</comment>
<dbReference type="SUPFAM" id="SSF52200">
    <property type="entry name" value="Toll/Interleukin receptor TIR domain"/>
    <property type="match status" value="1"/>
</dbReference>
<name>A0ABS1E0J1_RUBGE</name>
<gene>
    <name evidence="2" type="ORF">CKO43_24420</name>
</gene>
<protein>
    <recommendedName>
        <fullName evidence="1">TIR domain-containing protein</fullName>
    </recommendedName>
</protein>
<sequence>MWYAAPVRPAAAEAGFFYNFFKELHMDRDQTYVIPLDYGDRKGERDFVRAILNRYDRDTLVGAVLFVNNNPYSLQSFLCLNFWKDSEDFEQWLGANHPTKMRDFRFLFSEIGGAVFQKGFNVLSFTDDSMLDLQMSEEPNGIYLFPDRDIMNEKFGKPNTASTLSVFLSHSSRDKSFVDSVFSELHKNDIRAWYDRYEIHPGDSITESINEGLQRCHLGLLFFSKNFLDPRSGWPMNEANYFFSQRMREKKKNFIVVNLDLEVSEMPPLMQDYLFIDWRSPGAIQQLVDAITREQRTL</sequence>
<dbReference type="Proteomes" id="UP001041814">
    <property type="component" value="Unassembled WGS sequence"/>
</dbReference>
<keyword evidence="3" id="KW-1185">Reference proteome</keyword>
<dbReference type="Pfam" id="PF13676">
    <property type="entry name" value="TIR_2"/>
    <property type="match status" value="1"/>
</dbReference>
<evidence type="ECO:0000259" key="1">
    <source>
        <dbReference type="PROSITE" id="PS50104"/>
    </source>
</evidence>
<proteinExistence type="predicted"/>
<dbReference type="InterPro" id="IPR000157">
    <property type="entry name" value="TIR_dom"/>
</dbReference>
<dbReference type="Gene3D" id="3.40.50.10140">
    <property type="entry name" value="Toll/interleukin-1 receptor homology (TIR) domain"/>
    <property type="match status" value="1"/>
</dbReference>